<feature type="domain" description="Mammalian cell entry C-terminal" evidence="3">
    <location>
        <begin position="133"/>
        <end position="300"/>
    </location>
</feature>
<evidence type="ECO:0000259" key="2">
    <source>
        <dbReference type="Pfam" id="PF02470"/>
    </source>
</evidence>
<sequence>MQAHPMTPKSTRIPRLESYPPFWIGLVALVMAAVVVAALLIARTAGFGYTSYHAEFAQAAQLRVGDNVSVAGISVGEVKSVALAGDRVVVALRVRDDVRLGAQTRAAIKLTTLLGSRYVELRPRGEEPLQDKLIRLTYTEVPYDLQSLLADSTSTFEQVDTGRLASALTVLSEQLDGLPEALPQAMTNLQRLSGIIAARRDQIGTLLQASATLTDTLRRQQANLGQLVFQGRDLLAEFISRQQSFRQLMSSLTQLVNLLSKAVVADRPAAQKLVDDLLELSAMAAEHDDLFRNTLQTLPIPIRNLTNASGTAPALDIFPANGILIDDWMCAISGRATQFNLVEYFKDCG</sequence>
<dbReference type="AlphaFoldDB" id="A0A1E3S4M9"/>
<evidence type="ECO:0000313" key="5">
    <source>
        <dbReference type="Proteomes" id="UP000094243"/>
    </source>
</evidence>
<dbReference type="InterPro" id="IPR052336">
    <property type="entry name" value="MlaD_Phospholipid_Transporter"/>
</dbReference>
<proteinExistence type="predicted"/>
<keyword evidence="5" id="KW-1185">Reference proteome</keyword>
<feature type="domain" description="Mce/MlaD" evidence="2">
    <location>
        <begin position="49"/>
        <end position="123"/>
    </location>
</feature>
<protein>
    <submittedName>
        <fullName evidence="4">Mammalian cell entry protein</fullName>
    </submittedName>
</protein>
<dbReference type="RefSeq" id="WP_069403303.1">
    <property type="nucleotide sequence ID" value="NZ_MIGZ01000002.1"/>
</dbReference>
<dbReference type="InterPro" id="IPR003399">
    <property type="entry name" value="Mce/MlaD"/>
</dbReference>
<dbReference type="EMBL" id="MIGZ01000002">
    <property type="protein sequence ID" value="ODQ96557.1"/>
    <property type="molecule type" value="Genomic_DNA"/>
</dbReference>
<evidence type="ECO:0000259" key="3">
    <source>
        <dbReference type="Pfam" id="PF11887"/>
    </source>
</evidence>
<dbReference type="InterPro" id="IPR024516">
    <property type="entry name" value="Mce_C"/>
</dbReference>
<dbReference type="PANTHER" id="PTHR33371">
    <property type="entry name" value="INTERMEMBRANE PHOSPHOLIPID TRANSPORT SYSTEM BINDING PROTEIN MLAD-RELATED"/>
    <property type="match status" value="1"/>
</dbReference>
<dbReference type="PANTHER" id="PTHR33371:SF18">
    <property type="entry name" value="MCE-FAMILY PROTEIN MCE3C"/>
    <property type="match status" value="1"/>
</dbReference>
<dbReference type="GO" id="GO:0005576">
    <property type="term" value="C:extracellular region"/>
    <property type="evidence" value="ECO:0007669"/>
    <property type="project" value="TreeGrafter"/>
</dbReference>
<dbReference type="NCBIfam" id="TIGR00996">
    <property type="entry name" value="Mtu_fam_mce"/>
    <property type="match status" value="1"/>
</dbReference>
<feature type="transmembrane region" description="Helical" evidence="1">
    <location>
        <begin position="20"/>
        <end position="42"/>
    </location>
</feature>
<keyword evidence="1" id="KW-0472">Membrane</keyword>
<evidence type="ECO:0000313" key="4">
    <source>
        <dbReference type="EMBL" id="ODQ96557.1"/>
    </source>
</evidence>
<dbReference type="Pfam" id="PF02470">
    <property type="entry name" value="MlaD"/>
    <property type="match status" value="1"/>
</dbReference>
<dbReference type="InterPro" id="IPR005693">
    <property type="entry name" value="Mce"/>
</dbReference>
<dbReference type="Proteomes" id="UP000094243">
    <property type="component" value="Unassembled WGS sequence"/>
</dbReference>
<evidence type="ECO:0000256" key="1">
    <source>
        <dbReference type="SAM" id="Phobius"/>
    </source>
</evidence>
<gene>
    <name evidence="4" type="ORF">BHQ17_00705</name>
</gene>
<accession>A0A1E3S4M9</accession>
<organism evidence="4 5">
    <name type="scientific">Mycolicibacterium holsaticum</name>
    <dbReference type="NCBI Taxonomy" id="152142"/>
    <lineage>
        <taxon>Bacteria</taxon>
        <taxon>Bacillati</taxon>
        <taxon>Actinomycetota</taxon>
        <taxon>Actinomycetes</taxon>
        <taxon>Mycobacteriales</taxon>
        <taxon>Mycobacteriaceae</taxon>
        <taxon>Mycolicibacterium</taxon>
    </lineage>
</organism>
<name>A0A1E3S4M9_9MYCO</name>
<keyword evidence="1" id="KW-0812">Transmembrane</keyword>
<dbReference type="Pfam" id="PF11887">
    <property type="entry name" value="Mce4_CUP1"/>
    <property type="match status" value="1"/>
</dbReference>
<comment type="caution">
    <text evidence="4">The sequence shown here is derived from an EMBL/GenBank/DDBJ whole genome shotgun (WGS) entry which is preliminary data.</text>
</comment>
<keyword evidence="1" id="KW-1133">Transmembrane helix</keyword>
<reference evidence="5" key="1">
    <citation type="submission" date="2016-09" db="EMBL/GenBank/DDBJ databases">
        <authorList>
            <person name="Greninger A.L."/>
            <person name="Jerome K.R."/>
            <person name="Mcnair B."/>
            <person name="Wallis C."/>
            <person name="Fang F."/>
        </authorList>
    </citation>
    <scope>NUCLEOTIDE SEQUENCE [LARGE SCALE GENOMIC DNA]</scope>
    <source>
        <strain evidence="5">M7</strain>
    </source>
</reference>